<dbReference type="Gene3D" id="3.20.20.140">
    <property type="entry name" value="Metal-dependent hydrolases"/>
    <property type="match status" value="1"/>
</dbReference>
<dbReference type="InterPro" id="IPR032466">
    <property type="entry name" value="Metal_Hydrolase"/>
</dbReference>
<dbReference type="GO" id="GO:0005829">
    <property type="term" value="C:cytosol"/>
    <property type="evidence" value="ECO:0007669"/>
    <property type="project" value="TreeGrafter"/>
</dbReference>
<sequence length="269" mass="29379">MLVDSHCHLDFPDFQTRLPEVLAAAAAAGVGRMVTISTHVARFDTYRSLAEAHESIFCSVGTHPHNAADEPDVPAERLAELSAHPRCIAIGEAGLDYHYDKSPHDVQQRVFRTHIEAARATGLPLVIHARNADEDMIRILTEEMRRGRFDAVLHCFSSGEKLAQVGVELGLYVSFSGILTFRNSEEIRRIAAAVPHDRLLVETDAPYLAPVPHRGKTNEPAFVAHTARVLGEVVGVSDQDIARLTTANFYRLFSKAAAADAVEGQALAS</sequence>
<accession>A0A838BSD4</accession>
<dbReference type="GO" id="GO:0004536">
    <property type="term" value="F:DNA nuclease activity"/>
    <property type="evidence" value="ECO:0007669"/>
    <property type="project" value="InterPro"/>
</dbReference>
<dbReference type="GO" id="GO:0016788">
    <property type="term" value="F:hydrolase activity, acting on ester bonds"/>
    <property type="evidence" value="ECO:0007669"/>
    <property type="project" value="InterPro"/>
</dbReference>
<dbReference type="Proteomes" id="UP000572984">
    <property type="component" value="Unassembled WGS sequence"/>
</dbReference>
<dbReference type="FunFam" id="3.20.20.140:FF:000005">
    <property type="entry name" value="TatD family hydrolase"/>
    <property type="match status" value="1"/>
</dbReference>
<name>A0A838BSD4_9HYPH</name>
<feature type="binding site" evidence="4">
    <location>
        <position position="154"/>
    </location>
    <ligand>
        <name>a divalent metal cation</name>
        <dbReference type="ChEBI" id="CHEBI:60240"/>
        <label>2</label>
    </ligand>
</feature>
<evidence type="ECO:0000256" key="2">
    <source>
        <dbReference type="ARBA" id="ARBA00022723"/>
    </source>
</evidence>
<dbReference type="Pfam" id="PF01026">
    <property type="entry name" value="TatD_DNase"/>
    <property type="match status" value="1"/>
</dbReference>
<organism evidence="5 6">
    <name type="scientific">Microvirga mediterraneensis</name>
    <dbReference type="NCBI Taxonomy" id="2754695"/>
    <lineage>
        <taxon>Bacteria</taxon>
        <taxon>Pseudomonadati</taxon>
        <taxon>Pseudomonadota</taxon>
        <taxon>Alphaproteobacteria</taxon>
        <taxon>Hyphomicrobiales</taxon>
        <taxon>Methylobacteriaceae</taxon>
        <taxon>Microvirga</taxon>
    </lineage>
</organism>
<feature type="binding site" evidence="4">
    <location>
        <position position="204"/>
    </location>
    <ligand>
        <name>a divalent metal cation</name>
        <dbReference type="ChEBI" id="CHEBI:60240"/>
        <label>1</label>
    </ligand>
</feature>
<dbReference type="GO" id="GO:0046872">
    <property type="term" value="F:metal ion binding"/>
    <property type="evidence" value="ECO:0007669"/>
    <property type="project" value="UniProtKB-KW"/>
</dbReference>
<dbReference type="CDD" id="cd01310">
    <property type="entry name" value="TatD_DNAse"/>
    <property type="match status" value="1"/>
</dbReference>
<reference evidence="5 6" key="1">
    <citation type="submission" date="2020-07" db="EMBL/GenBank/DDBJ databases">
        <title>Draft genome and description of Microvirga mediterraneensis Marseille-Q2068 sp. nov.</title>
        <authorList>
            <person name="Boxberger M."/>
        </authorList>
    </citation>
    <scope>NUCLEOTIDE SEQUENCE [LARGE SCALE GENOMIC DNA]</scope>
    <source>
        <strain evidence="5 6">Marseille-Q2068</strain>
    </source>
</reference>
<feature type="binding site" evidence="4">
    <location>
        <position position="6"/>
    </location>
    <ligand>
        <name>a divalent metal cation</name>
        <dbReference type="ChEBI" id="CHEBI:60240"/>
        <label>1</label>
    </ligand>
</feature>
<dbReference type="InterPro" id="IPR018228">
    <property type="entry name" value="DNase_TatD-rel_CS"/>
</dbReference>
<keyword evidence="2 4" id="KW-0479">Metal-binding</keyword>
<dbReference type="EMBL" id="JACDXJ010000001">
    <property type="protein sequence ID" value="MBA1157356.1"/>
    <property type="molecule type" value="Genomic_DNA"/>
</dbReference>
<dbReference type="InterPro" id="IPR001130">
    <property type="entry name" value="TatD-like"/>
</dbReference>
<feature type="binding site" evidence="4">
    <location>
        <position position="128"/>
    </location>
    <ligand>
        <name>a divalent metal cation</name>
        <dbReference type="ChEBI" id="CHEBI:60240"/>
        <label>2</label>
    </ligand>
</feature>
<keyword evidence="6" id="KW-1185">Reference proteome</keyword>
<feature type="binding site" evidence="4">
    <location>
        <position position="8"/>
    </location>
    <ligand>
        <name>a divalent metal cation</name>
        <dbReference type="ChEBI" id="CHEBI:60240"/>
        <label>1</label>
    </ligand>
</feature>
<gene>
    <name evidence="5" type="ORF">H0S73_14575</name>
</gene>
<dbReference type="NCBIfam" id="TIGR00010">
    <property type="entry name" value="YchF/TatD family DNA exonuclease"/>
    <property type="match status" value="1"/>
</dbReference>
<dbReference type="PROSITE" id="PS01090">
    <property type="entry name" value="TATD_2"/>
    <property type="match status" value="1"/>
</dbReference>
<evidence type="ECO:0000256" key="3">
    <source>
        <dbReference type="ARBA" id="ARBA00022801"/>
    </source>
</evidence>
<dbReference type="AlphaFoldDB" id="A0A838BSD4"/>
<proteinExistence type="inferred from homology"/>
<keyword evidence="3 5" id="KW-0378">Hydrolase</keyword>
<dbReference type="PROSITE" id="PS01137">
    <property type="entry name" value="TATD_1"/>
    <property type="match status" value="1"/>
</dbReference>
<dbReference type="SUPFAM" id="SSF51556">
    <property type="entry name" value="Metallo-dependent hydrolases"/>
    <property type="match status" value="1"/>
</dbReference>
<dbReference type="PIRSF" id="PIRSF005902">
    <property type="entry name" value="DNase_TatD"/>
    <property type="match status" value="1"/>
</dbReference>
<dbReference type="PANTHER" id="PTHR46124">
    <property type="entry name" value="D-AMINOACYL-TRNA DEACYLASE"/>
    <property type="match status" value="1"/>
</dbReference>
<evidence type="ECO:0000256" key="4">
    <source>
        <dbReference type="PIRSR" id="PIRSR005902-1"/>
    </source>
</evidence>
<dbReference type="RefSeq" id="WP_181052832.1">
    <property type="nucleotide sequence ID" value="NZ_JACDXJ010000001.1"/>
</dbReference>
<evidence type="ECO:0000256" key="1">
    <source>
        <dbReference type="ARBA" id="ARBA00009275"/>
    </source>
</evidence>
<comment type="similarity">
    <text evidence="1">Belongs to the metallo-dependent hydrolases superfamily. TatD-type hydrolase family.</text>
</comment>
<comment type="caution">
    <text evidence="5">The sequence shown here is derived from an EMBL/GenBank/DDBJ whole genome shotgun (WGS) entry which is preliminary data.</text>
</comment>
<dbReference type="InterPro" id="IPR015991">
    <property type="entry name" value="TatD/YcfH-like"/>
</dbReference>
<feature type="binding site" evidence="4">
    <location>
        <position position="92"/>
    </location>
    <ligand>
        <name>a divalent metal cation</name>
        <dbReference type="ChEBI" id="CHEBI:60240"/>
        <label>1</label>
    </ligand>
</feature>
<evidence type="ECO:0000313" key="5">
    <source>
        <dbReference type="EMBL" id="MBA1157356.1"/>
    </source>
</evidence>
<dbReference type="PANTHER" id="PTHR46124:SF2">
    <property type="entry name" value="D-AMINOACYL-TRNA DEACYLASE"/>
    <property type="match status" value="1"/>
</dbReference>
<evidence type="ECO:0000313" key="6">
    <source>
        <dbReference type="Proteomes" id="UP000572984"/>
    </source>
</evidence>
<protein>
    <submittedName>
        <fullName evidence="5">TatD family hydrolase</fullName>
    </submittedName>
</protein>